<comment type="caution">
    <text evidence="2">The sequence shown here is derived from an EMBL/GenBank/DDBJ whole genome shotgun (WGS) entry which is preliminary data.</text>
</comment>
<keyword evidence="1" id="KW-0812">Transmembrane</keyword>
<feature type="transmembrane region" description="Helical" evidence="1">
    <location>
        <begin position="20"/>
        <end position="40"/>
    </location>
</feature>
<accession>A0ABV6PH79</accession>
<reference evidence="2 3" key="1">
    <citation type="submission" date="2024-09" db="EMBL/GenBank/DDBJ databases">
        <authorList>
            <person name="Sun Q."/>
            <person name="Mori K."/>
        </authorList>
    </citation>
    <scope>NUCLEOTIDE SEQUENCE [LARGE SCALE GENOMIC DNA]</scope>
    <source>
        <strain evidence="2 3">NCAIM B.02537</strain>
    </source>
</reference>
<keyword evidence="1" id="KW-0472">Membrane</keyword>
<name>A0ABV6PH79_9SPHN</name>
<keyword evidence="3" id="KW-1185">Reference proteome</keyword>
<dbReference type="RefSeq" id="WP_379479918.1">
    <property type="nucleotide sequence ID" value="NZ_JBHLTL010000001.1"/>
</dbReference>
<proteinExistence type="predicted"/>
<protein>
    <recommendedName>
        <fullName evidence="4">Transmembrane protein</fullName>
    </recommendedName>
</protein>
<evidence type="ECO:0000313" key="3">
    <source>
        <dbReference type="Proteomes" id="UP001589943"/>
    </source>
</evidence>
<evidence type="ECO:0000256" key="1">
    <source>
        <dbReference type="SAM" id="Phobius"/>
    </source>
</evidence>
<organism evidence="2 3">
    <name type="scientific">Novosphingobium aquiterrae</name>
    <dbReference type="NCBI Taxonomy" id="624388"/>
    <lineage>
        <taxon>Bacteria</taxon>
        <taxon>Pseudomonadati</taxon>
        <taxon>Pseudomonadota</taxon>
        <taxon>Alphaproteobacteria</taxon>
        <taxon>Sphingomonadales</taxon>
        <taxon>Sphingomonadaceae</taxon>
        <taxon>Novosphingobium</taxon>
    </lineage>
</organism>
<evidence type="ECO:0008006" key="4">
    <source>
        <dbReference type="Google" id="ProtNLM"/>
    </source>
</evidence>
<evidence type="ECO:0000313" key="2">
    <source>
        <dbReference type="EMBL" id="MFC0588418.1"/>
    </source>
</evidence>
<keyword evidence="1" id="KW-1133">Transmembrane helix</keyword>
<sequence length="117" mass="13516">MKWLDEQRALYQTLGPLRFVGIYTAISVYLVAFVWLLIWLSDETGWPEAYGSRCHGRGCWPTYLWHSFGLLNGATGYEIALFALLWHLPVIVGSIIAVVLVRRGLNRRRNRIHPMDD</sequence>
<dbReference type="Proteomes" id="UP001589943">
    <property type="component" value="Unassembled WGS sequence"/>
</dbReference>
<feature type="transmembrane region" description="Helical" evidence="1">
    <location>
        <begin position="79"/>
        <end position="101"/>
    </location>
</feature>
<dbReference type="EMBL" id="JBHLTL010000001">
    <property type="protein sequence ID" value="MFC0588418.1"/>
    <property type="molecule type" value="Genomic_DNA"/>
</dbReference>
<gene>
    <name evidence="2" type="ORF">ACFFF7_03235</name>
</gene>